<evidence type="ECO:0000313" key="3">
    <source>
        <dbReference type="EMBL" id="ADC45933.1"/>
    </source>
</evidence>
<gene>
    <name evidence="3" type="ordered locus">mru_0081</name>
</gene>
<dbReference type="OrthoDB" id="78186at2157"/>
<name>D3DYL3_METRM</name>
<sequence>METKNLIIICVTLIILVCLGLFLISHMNGQEETHITILTSQYLTEGDTLKLKLCDKDGKGIADQKISLKIQSKDGNFNDDIVIKTDENGESQIQNLQRGNYTLIAKYDGTSQYEGYGLTYEFIVSPKEVEQSSKTTSTTTTATSNNGDYASDYKADDVIDGWDPSEHEVSREYLGEGEYRVNYDDGYSRVIDSDGNVLSYGY</sequence>
<protein>
    <recommendedName>
        <fullName evidence="5">Adhesin-like protein</fullName>
    </recommendedName>
</protein>
<evidence type="ECO:0000256" key="1">
    <source>
        <dbReference type="SAM" id="MobiDB-lite"/>
    </source>
</evidence>
<reference evidence="3 4" key="1">
    <citation type="journal article" date="2010" name="PLoS ONE">
        <title>The genome sequence of the rumen methanogen Methanobrevibacter ruminantium reveals new possibilities for controlling ruminant methane emissions.</title>
        <authorList>
            <person name="Leahy S.C."/>
            <person name="Kelly W.J."/>
            <person name="Altermann E."/>
            <person name="Ronimus R.S."/>
            <person name="Yeoman C.J."/>
            <person name="Pacheco D.M."/>
            <person name="Li D."/>
            <person name="Kong Z."/>
            <person name="McTavish S."/>
            <person name="Sang C."/>
            <person name="Lambie S.C."/>
            <person name="Janssen P.H."/>
            <person name="Dey D."/>
            <person name="Attwood G.T."/>
        </authorList>
    </citation>
    <scope>NUCLEOTIDE SEQUENCE [LARGE SCALE GENOMIC DNA]</scope>
    <source>
        <strain evidence="4">ATCC 35063 / DSM 1093 / JCM 13430 / OCM 146 / M1</strain>
    </source>
</reference>
<feature type="region of interest" description="Disordered" evidence="1">
    <location>
        <begin position="129"/>
        <end position="149"/>
    </location>
</feature>
<dbReference type="AlphaFoldDB" id="D3DYL3"/>
<dbReference type="Proteomes" id="UP000008680">
    <property type="component" value="Chromosome"/>
</dbReference>
<keyword evidence="2" id="KW-1133">Transmembrane helix</keyword>
<organism evidence="3 4">
    <name type="scientific">Methanobrevibacter ruminantium (strain ATCC 35063 / DSM 1093 / JCM 13430 / OCM 146 / M1)</name>
    <name type="common">Methanobacterium ruminantium</name>
    <dbReference type="NCBI Taxonomy" id="634498"/>
    <lineage>
        <taxon>Archaea</taxon>
        <taxon>Methanobacteriati</taxon>
        <taxon>Methanobacteriota</taxon>
        <taxon>Methanomada group</taxon>
        <taxon>Methanobacteria</taxon>
        <taxon>Methanobacteriales</taxon>
        <taxon>Methanobacteriaceae</taxon>
        <taxon>Methanobrevibacter</taxon>
    </lineage>
</organism>
<evidence type="ECO:0008006" key="5">
    <source>
        <dbReference type="Google" id="ProtNLM"/>
    </source>
</evidence>
<accession>D3DYL3</accession>
<dbReference type="EMBL" id="CP001719">
    <property type="protein sequence ID" value="ADC45933.1"/>
    <property type="molecule type" value="Genomic_DNA"/>
</dbReference>
<keyword evidence="2" id="KW-0472">Membrane</keyword>
<dbReference type="KEGG" id="mru:mru_0081"/>
<feature type="compositionally biased region" description="Low complexity" evidence="1">
    <location>
        <begin position="132"/>
        <end position="144"/>
    </location>
</feature>
<dbReference type="RefSeq" id="WP_012954889.1">
    <property type="nucleotide sequence ID" value="NC_013790.1"/>
</dbReference>
<evidence type="ECO:0000256" key="2">
    <source>
        <dbReference type="SAM" id="Phobius"/>
    </source>
</evidence>
<dbReference type="HOGENOM" id="CLU_1352128_0_0_2"/>
<dbReference type="GeneID" id="8769699"/>
<dbReference type="PATRIC" id="fig|634498.28.peg.86"/>
<proteinExistence type="predicted"/>
<keyword evidence="4" id="KW-1185">Reference proteome</keyword>
<dbReference type="eggNOG" id="arCOG10876">
    <property type="taxonomic scope" value="Archaea"/>
</dbReference>
<keyword evidence="2" id="KW-0812">Transmembrane</keyword>
<evidence type="ECO:0000313" key="4">
    <source>
        <dbReference type="Proteomes" id="UP000008680"/>
    </source>
</evidence>
<feature type="transmembrane region" description="Helical" evidence="2">
    <location>
        <begin position="6"/>
        <end position="24"/>
    </location>
</feature>